<evidence type="ECO:0000256" key="8">
    <source>
        <dbReference type="HAMAP-Rule" id="MF_00530"/>
    </source>
</evidence>
<keyword evidence="3 8" id="KW-0813">Transport</keyword>
<dbReference type="HAMAP" id="MF_00530">
    <property type="entry name" value="ATP_synth_epsil_bac"/>
    <property type="match status" value="1"/>
</dbReference>
<name>A0A939IIG9_CLOAM</name>
<evidence type="ECO:0000256" key="5">
    <source>
        <dbReference type="ARBA" id="ARBA00023065"/>
    </source>
</evidence>
<comment type="function">
    <text evidence="8">Produces ATP from ADP in the presence of a proton gradient across the membrane.</text>
</comment>
<dbReference type="EMBL" id="JAFJZZ010000002">
    <property type="protein sequence ID" value="MBN7773066.1"/>
    <property type="molecule type" value="Genomic_DNA"/>
</dbReference>
<sequence length="144" mass="16285">MAKSVQLEVITPSELFYKNDVEMVIVRTLGGDEGFMADHAWCCKLLGVGELWIQEAGSKDFRVAAICGGYIDVKDKFVVYTDAAEWPEEIDKDRAQRRKATVEDWLIHHDLTNTSPDEITRAKISIAKQITRMNVAEGGARRKR</sequence>
<dbReference type="SUPFAM" id="SSF51344">
    <property type="entry name" value="Epsilon subunit of F1F0-ATP synthase N-terminal domain"/>
    <property type="match status" value="1"/>
</dbReference>
<gene>
    <name evidence="8" type="primary">atpC</name>
    <name evidence="10" type="ORF">JYB65_06810</name>
</gene>
<organism evidence="10 11">
    <name type="scientific">Clostridium aminobutyricum</name>
    <dbReference type="NCBI Taxonomy" id="33953"/>
    <lineage>
        <taxon>Bacteria</taxon>
        <taxon>Bacillati</taxon>
        <taxon>Bacillota</taxon>
        <taxon>Clostridia</taxon>
        <taxon>Eubacteriales</taxon>
        <taxon>Clostridiaceae</taxon>
        <taxon>Clostridium</taxon>
    </lineage>
</organism>
<dbReference type="GO" id="GO:0005886">
    <property type="term" value="C:plasma membrane"/>
    <property type="evidence" value="ECO:0007669"/>
    <property type="project" value="UniProtKB-SubCell"/>
</dbReference>
<dbReference type="InterPro" id="IPR020546">
    <property type="entry name" value="ATP_synth_F1_dsu/esu_N"/>
</dbReference>
<keyword evidence="8" id="KW-0066">ATP synthesis</keyword>
<dbReference type="CDD" id="cd12152">
    <property type="entry name" value="F1-ATPase_delta"/>
    <property type="match status" value="1"/>
</dbReference>
<evidence type="ECO:0000256" key="4">
    <source>
        <dbReference type="ARBA" id="ARBA00022475"/>
    </source>
</evidence>
<evidence type="ECO:0000313" key="10">
    <source>
        <dbReference type="EMBL" id="MBN7773066.1"/>
    </source>
</evidence>
<evidence type="ECO:0000256" key="7">
    <source>
        <dbReference type="ARBA" id="ARBA00023196"/>
    </source>
</evidence>
<comment type="subcellular location">
    <subcellularLocation>
        <location evidence="8">Cell membrane</location>
        <topology evidence="8">Peripheral membrane protein</topology>
    </subcellularLocation>
    <subcellularLocation>
        <location evidence="1">Endomembrane system</location>
        <topology evidence="1">Peripheral membrane protein</topology>
    </subcellularLocation>
</comment>
<dbReference type="Pfam" id="PF02823">
    <property type="entry name" value="ATP-synt_DE_N"/>
    <property type="match status" value="1"/>
</dbReference>
<keyword evidence="5 8" id="KW-0406">Ion transport</keyword>
<keyword evidence="4 8" id="KW-1003">Cell membrane</keyword>
<dbReference type="InterPro" id="IPR036771">
    <property type="entry name" value="ATPsynth_dsu/esu_N"/>
</dbReference>
<comment type="caution">
    <text evidence="10">The sequence shown here is derived from an EMBL/GenBank/DDBJ whole genome shotgun (WGS) entry which is preliminary data.</text>
</comment>
<dbReference type="GO" id="GO:0012505">
    <property type="term" value="C:endomembrane system"/>
    <property type="evidence" value="ECO:0007669"/>
    <property type="project" value="UniProtKB-SubCell"/>
</dbReference>
<dbReference type="InterPro" id="IPR001469">
    <property type="entry name" value="ATP_synth_F1_dsu/esu"/>
</dbReference>
<reference evidence="10" key="1">
    <citation type="submission" date="2021-02" db="EMBL/GenBank/DDBJ databases">
        <title>Abyssanaerobacter marinus gen.nov., sp., nov, anaerobic bacterium isolated from the Onnuri vent field of Indian Ocean and suggestion of Mogibacteriaceae fam. nov., and proposal of reclassification of ambiguous this family's genus member.</title>
        <authorList>
            <person name="Kim Y.J."/>
            <person name="Yang J.-A."/>
        </authorList>
    </citation>
    <scope>NUCLEOTIDE SEQUENCE</scope>
    <source>
        <strain evidence="10">DSM 2634</strain>
    </source>
</reference>
<evidence type="ECO:0000256" key="3">
    <source>
        <dbReference type="ARBA" id="ARBA00022448"/>
    </source>
</evidence>
<evidence type="ECO:0000259" key="9">
    <source>
        <dbReference type="Pfam" id="PF02823"/>
    </source>
</evidence>
<comment type="subunit">
    <text evidence="8">F-type ATPases have 2 components, CF(1) - the catalytic core - and CF(0) - the membrane proton channel. CF(1) has five subunits: alpha(3), beta(3), gamma(1), delta(1), epsilon(1). CF(0) has three main subunits: a, b and c.</text>
</comment>
<feature type="domain" description="ATP synthase F1 complex delta/epsilon subunit N-terminal" evidence="9">
    <location>
        <begin position="6"/>
        <end position="79"/>
    </location>
</feature>
<evidence type="ECO:0000256" key="6">
    <source>
        <dbReference type="ARBA" id="ARBA00023136"/>
    </source>
</evidence>
<dbReference type="GO" id="GO:0045259">
    <property type="term" value="C:proton-transporting ATP synthase complex"/>
    <property type="evidence" value="ECO:0007669"/>
    <property type="project" value="UniProtKB-KW"/>
</dbReference>
<dbReference type="AlphaFoldDB" id="A0A939IIG9"/>
<keyword evidence="8" id="KW-0375">Hydrogen ion transport</keyword>
<dbReference type="Gene3D" id="2.60.15.10">
    <property type="entry name" value="F0F1 ATP synthase delta/epsilon subunit, N-terminal"/>
    <property type="match status" value="1"/>
</dbReference>
<dbReference type="Proteomes" id="UP000664545">
    <property type="component" value="Unassembled WGS sequence"/>
</dbReference>
<protein>
    <recommendedName>
        <fullName evidence="8">ATP synthase epsilon chain</fullName>
    </recommendedName>
    <alternativeName>
        <fullName evidence="8">ATP synthase F1 sector epsilon subunit</fullName>
    </alternativeName>
    <alternativeName>
        <fullName evidence="8">F-ATPase epsilon subunit</fullName>
    </alternativeName>
</protein>
<evidence type="ECO:0000313" key="11">
    <source>
        <dbReference type="Proteomes" id="UP000664545"/>
    </source>
</evidence>
<accession>A0A939IIG9</accession>
<keyword evidence="6 8" id="KW-0472">Membrane</keyword>
<comment type="similarity">
    <text evidence="2 8">Belongs to the ATPase epsilon chain family.</text>
</comment>
<evidence type="ECO:0000256" key="2">
    <source>
        <dbReference type="ARBA" id="ARBA00005712"/>
    </source>
</evidence>
<keyword evidence="11" id="KW-1185">Reference proteome</keyword>
<dbReference type="RefSeq" id="WP_206581908.1">
    <property type="nucleotide sequence ID" value="NZ_JAFJZZ010000002.1"/>
</dbReference>
<dbReference type="GO" id="GO:0005524">
    <property type="term" value="F:ATP binding"/>
    <property type="evidence" value="ECO:0007669"/>
    <property type="project" value="UniProtKB-UniRule"/>
</dbReference>
<evidence type="ECO:0000256" key="1">
    <source>
        <dbReference type="ARBA" id="ARBA00004184"/>
    </source>
</evidence>
<proteinExistence type="inferred from homology"/>
<keyword evidence="7 8" id="KW-0139">CF(1)</keyword>
<dbReference type="GO" id="GO:0046933">
    <property type="term" value="F:proton-transporting ATP synthase activity, rotational mechanism"/>
    <property type="evidence" value="ECO:0007669"/>
    <property type="project" value="UniProtKB-UniRule"/>
</dbReference>